<keyword evidence="2" id="KW-0288">FMN</keyword>
<dbReference type="InterPro" id="IPR011251">
    <property type="entry name" value="Luciferase-like_dom"/>
</dbReference>
<dbReference type="GO" id="GO:0008726">
    <property type="term" value="F:alkanesulfonate monooxygenase activity"/>
    <property type="evidence" value="ECO:0007669"/>
    <property type="project" value="TreeGrafter"/>
</dbReference>
<dbReference type="RefSeq" id="WP_203888567.1">
    <property type="nucleotide sequence ID" value="NZ_BOOH01000001.1"/>
</dbReference>
<dbReference type="NCBIfam" id="TIGR03619">
    <property type="entry name" value="F420_Rv2161c"/>
    <property type="match status" value="1"/>
</dbReference>
<keyword evidence="4" id="KW-0503">Monooxygenase</keyword>
<proteinExistence type="predicted"/>
<dbReference type="Pfam" id="PF00296">
    <property type="entry name" value="Bac_luciferase"/>
    <property type="match status" value="1"/>
</dbReference>
<keyword evidence="1" id="KW-0285">Flavoprotein</keyword>
<accession>A0A8J3RFF0</accession>
<dbReference type="AlphaFoldDB" id="A0A8J3RFF0"/>
<dbReference type="GO" id="GO:0046306">
    <property type="term" value="P:alkanesulfonate catabolic process"/>
    <property type="evidence" value="ECO:0007669"/>
    <property type="project" value="TreeGrafter"/>
</dbReference>
<sequence>MRIGFAAPVSGSWATPANMARIARRAEALGYHEVWTFQRLLYPEGHAMGPVYRSVHDPVVALAYLAGVTSRIRLGVAVLNMPFFSPALLAKQLASLQAVSGGRLDAGLGLGWLPEEFAASGVPFERRGRRAEEFLQVLRALWTEETVRHEGEFYRLPPVHQDPRPAPPPPILLGGGAEAALRRAGRLADGWVSASREDPAGLGKKISVVKEAARDAGRDPGSLRFVTRAVTMVRPSGEPGRRLLSGSFEEIRGDLDVLAAQGVTDVFHDLNFDPGIGSPDADPGESMRRAEAALEALAP</sequence>
<reference evidence="6 7" key="1">
    <citation type="submission" date="2021-01" db="EMBL/GenBank/DDBJ databases">
        <title>Whole genome shotgun sequence of Planobispora longispora NBRC 13918.</title>
        <authorList>
            <person name="Komaki H."/>
            <person name="Tamura T."/>
        </authorList>
    </citation>
    <scope>NUCLEOTIDE SEQUENCE [LARGE SCALE GENOMIC DNA]</scope>
    <source>
        <strain evidence="6 7">NBRC 13918</strain>
    </source>
</reference>
<keyword evidence="3" id="KW-0560">Oxidoreductase</keyword>
<protein>
    <submittedName>
        <fullName evidence="6">LLM class F420-dependent oxidoreductase</fullName>
    </submittedName>
</protein>
<evidence type="ECO:0000256" key="3">
    <source>
        <dbReference type="ARBA" id="ARBA00023002"/>
    </source>
</evidence>
<keyword evidence="7" id="KW-1185">Reference proteome</keyword>
<dbReference type="InterPro" id="IPR019921">
    <property type="entry name" value="Lucif-like_OxRdtase_Rv2161c"/>
</dbReference>
<dbReference type="EMBL" id="BOOH01000001">
    <property type="protein sequence ID" value="GIH73829.1"/>
    <property type="molecule type" value="Genomic_DNA"/>
</dbReference>
<dbReference type="SUPFAM" id="SSF51679">
    <property type="entry name" value="Bacterial luciferase-like"/>
    <property type="match status" value="1"/>
</dbReference>
<organism evidence="6 7">
    <name type="scientific">Planobispora longispora</name>
    <dbReference type="NCBI Taxonomy" id="28887"/>
    <lineage>
        <taxon>Bacteria</taxon>
        <taxon>Bacillati</taxon>
        <taxon>Actinomycetota</taxon>
        <taxon>Actinomycetes</taxon>
        <taxon>Streptosporangiales</taxon>
        <taxon>Streptosporangiaceae</taxon>
        <taxon>Planobispora</taxon>
    </lineage>
</organism>
<dbReference type="Gene3D" id="3.20.20.30">
    <property type="entry name" value="Luciferase-like domain"/>
    <property type="match status" value="1"/>
</dbReference>
<name>A0A8J3RFF0_9ACTN</name>
<dbReference type="InterPro" id="IPR050172">
    <property type="entry name" value="SsuD_RutA_monooxygenase"/>
</dbReference>
<evidence type="ECO:0000256" key="2">
    <source>
        <dbReference type="ARBA" id="ARBA00022643"/>
    </source>
</evidence>
<dbReference type="PANTHER" id="PTHR42847:SF4">
    <property type="entry name" value="ALKANESULFONATE MONOOXYGENASE-RELATED"/>
    <property type="match status" value="1"/>
</dbReference>
<dbReference type="PANTHER" id="PTHR42847">
    <property type="entry name" value="ALKANESULFONATE MONOOXYGENASE"/>
    <property type="match status" value="1"/>
</dbReference>
<evidence type="ECO:0000313" key="7">
    <source>
        <dbReference type="Proteomes" id="UP000616724"/>
    </source>
</evidence>
<evidence type="ECO:0000256" key="4">
    <source>
        <dbReference type="ARBA" id="ARBA00023033"/>
    </source>
</evidence>
<evidence type="ECO:0000313" key="6">
    <source>
        <dbReference type="EMBL" id="GIH73829.1"/>
    </source>
</evidence>
<feature type="domain" description="Luciferase-like" evidence="5">
    <location>
        <begin position="12"/>
        <end position="238"/>
    </location>
</feature>
<dbReference type="InterPro" id="IPR036661">
    <property type="entry name" value="Luciferase-like_sf"/>
</dbReference>
<gene>
    <name evidence="6" type="ORF">Plo01_02580</name>
</gene>
<comment type="caution">
    <text evidence="6">The sequence shown here is derived from an EMBL/GenBank/DDBJ whole genome shotgun (WGS) entry which is preliminary data.</text>
</comment>
<evidence type="ECO:0000259" key="5">
    <source>
        <dbReference type="Pfam" id="PF00296"/>
    </source>
</evidence>
<evidence type="ECO:0000256" key="1">
    <source>
        <dbReference type="ARBA" id="ARBA00022630"/>
    </source>
</evidence>
<dbReference type="Proteomes" id="UP000616724">
    <property type="component" value="Unassembled WGS sequence"/>
</dbReference>